<dbReference type="EMBL" id="KZ150068">
    <property type="protein sequence ID" value="PZC74097.1"/>
    <property type="molecule type" value="Genomic_DNA"/>
</dbReference>
<sequence>MLHRLVSVASAQTLTRGSGHSPRACGNTAACLQVPGNSKMEDTVFATLPPLYGLDEWSQCQRDGDVYCIVDAALYSPRPSPAMMLLQVCANNPWS</sequence>
<name>A0A2W1BLE2_HELAM</name>
<dbReference type="Proteomes" id="UP000249218">
    <property type="component" value="Unassembled WGS sequence"/>
</dbReference>
<dbReference type="AlphaFoldDB" id="A0A2W1BLE2"/>
<evidence type="ECO:0000313" key="2">
    <source>
        <dbReference type="Proteomes" id="UP000249218"/>
    </source>
</evidence>
<accession>A0A2W1BLE2</accession>
<reference evidence="1 2" key="1">
    <citation type="journal article" date="2017" name="BMC Biol.">
        <title>Genomic innovations, transcriptional plasticity and gene loss underlying the evolution and divergence of two highly polyphagous and invasive Helicoverpa pest species.</title>
        <authorList>
            <person name="Pearce S.L."/>
            <person name="Clarke D.F."/>
            <person name="East P.D."/>
            <person name="Elfekih S."/>
            <person name="Gordon K.H."/>
            <person name="Jermiin L.S."/>
            <person name="McGaughran A."/>
            <person name="Oakeshott J.G."/>
            <person name="Papanikolaou A."/>
            <person name="Perera O.P."/>
            <person name="Rane R.V."/>
            <person name="Richards S."/>
            <person name="Tay W.T."/>
            <person name="Walsh T.K."/>
            <person name="Anderson A."/>
            <person name="Anderson C.J."/>
            <person name="Asgari S."/>
            <person name="Board P.G."/>
            <person name="Bretschneider A."/>
            <person name="Campbell P.M."/>
            <person name="Chertemps T."/>
            <person name="Christeller J.T."/>
            <person name="Coppin C.W."/>
            <person name="Downes S.J."/>
            <person name="Duan G."/>
            <person name="Farnsworth C.A."/>
            <person name="Good R.T."/>
            <person name="Han L.B."/>
            <person name="Han Y.C."/>
            <person name="Hatje K."/>
            <person name="Horne I."/>
            <person name="Huang Y.P."/>
            <person name="Hughes D.S."/>
            <person name="Jacquin-Joly E."/>
            <person name="James W."/>
            <person name="Jhangiani S."/>
            <person name="Kollmar M."/>
            <person name="Kuwar S.S."/>
            <person name="Li S."/>
            <person name="Liu N.Y."/>
            <person name="Maibeche M.T."/>
            <person name="Miller J.R."/>
            <person name="Montagne N."/>
            <person name="Perry T."/>
            <person name="Qu J."/>
            <person name="Song S.V."/>
            <person name="Sutton G.G."/>
            <person name="Vogel H."/>
            <person name="Walenz B.P."/>
            <person name="Xu W."/>
            <person name="Zhang H.J."/>
            <person name="Zou Z."/>
            <person name="Batterham P."/>
            <person name="Edwards O.R."/>
            <person name="Feyereisen R."/>
            <person name="Gibbs R.A."/>
            <person name="Heckel D.G."/>
            <person name="McGrath A."/>
            <person name="Robin C."/>
            <person name="Scherer S.E."/>
            <person name="Worley K.C."/>
            <person name="Wu Y.D."/>
        </authorList>
    </citation>
    <scope>NUCLEOTIDE SEQUENCE [LARGE SCALE GENOMIC DNA]</scope>
    <source>
        <strain evidence="1">Harm_GR_Male_#8</strain>
        <tissue evidence="1">Whole organism</tissue>
    </source>
</reference>
<organism evidence="1 2">
    <name type="scientific">Helicoverpa armigera</name>
    <name type="common">Cotton bollworm</name>
    <name type="synonym">Heliothis armigera</name>
    <dbReference type="NCBI Taxonomy" id="29058"/>
    <lineage>
        <taxon>Eukaryota</taxon>
        <taxon>Metazoa</taxon>
        <taxon>Ecdysozoa</taxon>
        <taxon>Arthropoda</taxon>
        <taxon>Hexapoda</taxon>
        <taxon>Insecta</taxon>
        <taxon>Pterygota</taxon>
        <taxon>Neoptera</taxon>
        <taxon>Endopterygota</taxon>
        <taxon>Lepidoptera</taxon>
        <taxon>Glossata</taxon>
        <taxon>Ditrysia</taxon>
        <taxon>Noctuoidea</taxon>
        <taxon>Noctuidae</taxon>
        <taxon>Heliothinae</taxon>
        <taxon>Helicoverpa</taxon>
    </lineage>
</organism>
<dbReference type="OrthoDB" id="10265389at2759"/>
<proteinExistence type="predicted"/>
<keyword evidence="2" id="KW-1185">Reference proteome</keyword>
<gene>
    <name evidence="1" type="primary">HaOG208348</name>
    <name evidence="1" type="ORF">B5X24_HaOG208348</name>
</gene>
<protein>
    <submittedName>
        <fullName evidence="1">Uncharacterized protein</fullName>
    </submittedName>
</protein>
<evidence type="ECO:0000313" key="1">
    <source>
        <dbReference type="EMBL" id="PZC74097.1"/>
    </source>
</evidence>